<evidence type="ECO:0000259" key="9">
    <source>
        <dbReference type="Pfam" id="PF12320"/>
    </source>
</evidence>
<dbReference type="GO" id="GO:0004519">
    <property type="term" value="F:endonuclease activity"/>
    <property type="evidence" value="ECO:0007669"/>
    <property type="project" value="UniProtKB-KW"/>
</dbReference>
<name>A0A939GK82_9BACT</name>
<dbReference type="Pfam" id="PF00149">
    <property type="entry name" value="Metallophos"/>
    <property type="match status" value="1"/>
</dbReference>
<dbReference type="InterPro" id="IPR004843">
    <property type="entry name" value="Calcineurin-like_PHP"/>
</dbReference>
<dbReference type="Pfam" id="PF12320">
    <property type="entry name" value="SbcD_C"/>
    <property type="match status" value="1"/>
</dbReference>
<dbReference type="RefSeq" id="WP_207366316.1">
    <property type="nucleotide sequence ID" value="NZ_JAFMYV010000011.1"/>
</dbReference>
<sequence>MKILHTADWHLGKRLYRSDLRDDHAYFLNWLIDTVQQRQVDVLLISGDVFDTTNPNDGSMQLYYQFLTQLLPLSVTIIITGGNHDSATKLNAPKELLRHLNIHVVGCTSGNCHDEVIRLANGSVDILVAAVPYLRDADLRQSISGQRYEDRVEAVRMGIRNHYERIADHCHTDFAGVPSLAMGHLYVNGASVSESEREIHAVGGQAAFSSEHFPDGFAYVALGHIHVPQRVGGSDSVRYCGSPIPLSFSERTNAHQLLEITVDNGLVTAIESVAVPQSRQLLHVTGSLEDVREQLNGLERTHTLPALVEVLVDEPTESLSTRMHFDQLQRDYKEAPFILAKTRLLFRNKRKSLESLFGAETYLADLTYLDVFEQRLSQSDVDEQQREGLIHTYQQLYKLVTEQAAPVNYENSPNPVS</sequence>
<dbReference type="InterPro" id="IPR026843">
    <property type="entry name" value="SbcD_C"/>
</dbReference>
<dbReference type="GO" id="GO:0008408">
    <property type="term" value="F:3'-5' exonuclease activity"/>
    <property type="evidence" value="ECO:0007669"/>
    <property type="project" value="InterPro"/>
</dbReference>
<evidence type="ECO:0000256" key="3">
    <source>
        <dbReference type="ARBA" id="ARBA00013365"/>
    </source>
</evidence>
<keyword evidence="11" id="KW-1185">Reference proteome</keyword>
<protein>
    <recommendedName>
        <fullName evidence="3 7">Nuclease SbcCD subunit D</fullName>
    </recommendedName>
</protein>
<proteinExistence type="inferred from homology"/>
<comment type="similarity">
    <text evidence="1 7">Belongs to the SbcD family.</text>
</comment>
<evidence type="ECO:0000313" key="11">
    <source>
        <dbReference type="Proteomes" id="UP000664034"/>
    </source>
</evidence>
<feature type="domain" description="Calcineurin-like phosphoesterase" evidence="8">
    <location>
        <begin position="1"/>
        <end position="228"/>
    </location>
</feature>
<comment type="subunit">
    <text evidence="2 7">Heterodimer of SbcC and SbcD.</text>
</comment>
<keyword evidence="4 7" id="KW-0540">Nuclease</keyword>
<dbReference type="GO" id="GO:0006310">
    <property type="term" value="P:DNA recombination"/>
    <property type="evidence" value="ECO:0007669"/>
    <property type="project" value="UniProtKB-KW"/>
</dbReference>
<dbReference type="NCBIfam" id="TIGR00619">
    <property type="entry name" value="sbcd"/>
    <property type="match status" value="1"/>
</dbReference>
<dbReference type="CDD" id="cd00840">
    <property type="entry name" value="MPP_Mre11_N"/>
    <property type="match status" value="1"/>
</dbReference>
<dbReference type="GO" id="GO:0006260">
    <property type="term" value="P:DNA replication"/>
    <property type="evidence" value="ECO:0007669"/>
    <property type="project" value="UniProtKB-KW"/>
</dbReference>
<feature type="domain" description="Nuclease SbcCD subunit D C-terminal" evidence="9">
    <location>
        <begin position="279"/>
        <end position="378"/>
    </location>
</feature>
<dbReference type="InterPro" id="IPR029052">
    <property type="entry name" value="Metallo-depent_PP-like"/>
</dbReference>
<dbReference type="PANTHER" id="PTHR30337">
    <property type="entry name" value="COMPONENT OF ATP-DEPENDENT DSDNA EXONUCLEASE"/>
    <property type="match status" value="1"/>
</dbReference>
<keyword evidence="7" id="KW-0233">DNA recombination</keyword>
<dbReference type="PANTHER" id="PTHR30337:SF0">
    <property type="entry name" value="NUCLEASE SBCCD SUBUNIT D"/>
    <property type="match status" value="1"/>
</dbReference>
<evidence type="ECO:0000313" key="10">
    <source>
        <dbReference type="EMBL" id="MBO0938774.1"/>
    </source>
</evidence>
<dbReference type="SUPFAM" id="SSF56300">
    <property type="entry name" value="Metallo-dependent phosphatases"/>
    <property type="match status" value="1"/>
</dbReference>
<reference evidence="10" key="1">
    <citation type="submission" date="2021-03" db="EMBL/GenBank/DDBJ databases">
        <title>Fibrella sp. HMF5335 genome sequencing and assembly.</title>
        <authorList>
            <person name="Kang H."/>
            <person name="Kim H."/>
            <person name="Bae S."/>
            <person name="Joh K."/>
        </authorList>
    </citation>
    <scope>NUCLEOTIDE SEQUENCE</scope>
    <source>
        <strain evidence="10">HMF5335</strain>
    </source>
</reference>
<keyword evidence="6 7" id="KW-0269">Exonuclease</keyword>
<dbReference type="InterPro" id="IPR004593">
    <property type="entry name" value="SbcD"/>
</dbReference>
<comment type="caution">
    <text evidence="10">The sequence shown here is derived from an EMBL/GenBank/DDBJ whole genome shotgun (WGS) entry which is preliminary data.</text>
</comment>
<organism evidence="10 11">
    <name type="scientific">Fibrella rubiginis</name>
    <dbReference type="NCBI Taxonomy" id="2817060"/>
    <lineage>
        <taxon>Bacteria</taxon>
        <taxon>Pseudomonadati</taxon>
        <taxon>Bacteroidota</taxon>
        <taxon>Cytophagia</taxon>
        <taxon>Cytophagales</taxon>
        <taxon>Spirosomataceae</taxon>
        <taxon>Fibrella</taxon>
    </lineage>
</organism>
<evidence type="ECO:0000256" key="2">
    <source>
        <dbReference type="ARBA" id="ARBA00011322"/>
    </source>
</evidence>
<dbReference type="InterPro" id="IPR050535">
    <property type="entry name" value="DNA_Repair-Maintenance_Comp"/>
</dbReference>
<evidence type="ECO:0000256" key="5">
    <source>
        <dbReference type="ARBA" id="ARBA00022801"/>
    </source>
</evidence>
<keyword evidence="7" id="KW-0255">Endonuclease</keyword>
<gene>
    <name evidence="7" type="primary">sbcD</name>
    <name evidence="10" type="ORF">J2I47_19640</name>
</gene>
<keyword evidence="7" id="KW-0235">DNA replication</keyword>
<dbReference type="InterPro" id="IPR041796">
    <property type="entry name" value="Mre11_N"/>
</dbReference>
<keyword evidence="5 7" id="KW-0378">Hydrolase</keyword>
<dbReference type="Proteomes" id="UP000664034">
    <property type="component" value="Unassembled WGS sequence"/>
</dbReference>
<evidence type="ECO:0000256" key="4">
    <source>
        <dbReference type="ARBA" id="ARBA00022722"/>
    </source>
</evidence>
<evidence type="ECO:0000256" key="1">
    <source>
        <dbReference type="ARBA" id="ARBA00010555"/>
    </source>
</evidence>
<dbReference type="AlphaFoldDB" id="A0A939GK82"/>
<evidence type="ECO:0000256" key="6">
    <source>
        <dbReference type="ARBA" id="ARBA00022839"/>
    </source>
</evidence>
<comment type="function">
    <text evidence="7">SbcCD cleaves DNA hairpin structures. These structures can inhibit DNA replication and are intermediates in certain DNA recombination reactions. The complex acts as a 3'-&gt;5' double strand exonuclease that can open hairpins. It also has a 5' single-strand endonuclease activity.</text>
</comment>
<evidence type="ECO:0000259" key="8">
    <source>
        <dbReference type="Pfam" id="PF00149"/>
    </source>
</evidence>
<evidence type="ECO:0000256" key="7">
    <source>
        <dbReference type="RuleBase" id="RU363069"/>
    </source>
</evidence>
<dbReference type="EMBL" id="JAFMYV010000011">
    <property type="protein sequence ID" value="MBO0938774.1"/>
    <property type="molecule type" value="Genomic_DNA"/>
</dbReference>
<dbReference type="Gene3D" id="3.60.21.10">
    <property type="match status" value="1"/>
</dbReference>
<accession>A0A939GK82</accession>